<dbReference type="GO" id="GO:0034220">
    <property type="term" value="P:monoatomic ion transmembrane transport"/>
    <property type="evidence" value="ECO:0007669"/>
    <property type="project" value="UniProtKB-KW"/>
</dbReference>
<feature type="transmembrane region" description="Helical" evidence="6">
    <location>
        <begin position="77"/>
        <end position="97"/>
    </location>
</feature>
<evidence type="ECO:0000256" key="4">
    <source>
        <dbReference type="ARBA" id="ARBA00023065"/>
    </source>
</evidence>
<evidence type="ECO:0000256" key="3">
    <source>
        <dbReference type="ARBA" id="ARBA00023043"/>
    </source>
</evidence>
<keyword evidence="3" id="KW-0040">ANK repeat</keyword>
<dbReference type="InterPro" id="IPR052076">
    <property type="entry name" value="TRP_cation_channel"/>
</dbReference>
<reference evidence="7" key="1">
    <citation type="submission" date="2016-06" db="UniProtKB">
        <authorList>
            <consortium name="WormBaseParasite"/>
        </authorList>
    </citation>
    <scope>IDENTIFICATION</scope>
</reference>
<keyword evidence="2" id="KW-0677">Repeat</keyword>
<evidence type="ECO:0000256" key="2">
    <source>
        <dbReference type="ARBA" id="ARBA00022737"/>
    </source>
</evidence>
<dbReference type="AlphaFoldDB" id="A0A183BAN4"/>
<evidence type="ECO:0000256" key="6">
    <source>
        <dbReference type="SAM" id="Phobius"/>
    </source>
</evidence>
<keyword evidence="6" id="KW-0812">Transmembrane</keyword>
<feature type="transmembrane region" description="Helical" evidence="6">
    <location>
        <begin position="117"/>
        <end position="139"/>
    </location>
</feature>
<sequence>LLEHKLVEMLIKRKWLRSGLVYYLNLLIYLVFLAFFSAYMLLAKSADLVHQQNTSYANMSLSEACTGGKLISTAQSVLHAIAFSKYVVLSFGILNLAKELFQLAFMGDRYFSVENCIEFAIFLLAISTVVDANTCLIKYGLKVAWQWQCGALGVFLAWLNLLLFLRRVPTLGMFVLMFTVIVRTFAKFFSVFFLFIFAFAFGFHILLSNQVSFNSLGNSLIKTSVMTLGEFEFDAVAVSGSIRTSSAPWCNPYMVIQMNRQKERT</sequence>
<proteinExistence type="predicted"/>
<evidence type="ECO:0000313" key="7">
    <source>
        <dbReference type="WBParaSite" id="ECPE_0001631201-mRNA-1"/>
    </source>
</evidence>
<protein>
    <submittedName>
        <fullName evidence="7">Ion_trans domain-containing protein</fullName>
    </submittedName>
</protein>
<keyword evidence="4" id="KW-0406">Ion transport</keyword>
<dbReference type="PANTHER" id="PTHR47143">
    <property type="entry name" value="TRANSIENT RECEPTOR POTENTIAL CATION CHANNEL PROTEIN PAINLESS"/>
    <property type="match status" value="1"/>
</dbReference>
<feature type="transmembrane region" description="Helical" evidence="6">
    <location>
        <begin position="145"/>
        <end position="165"/>
    </location>
</feature>
<keyword evidence="6" id="KW-1133">Transmembrane helix</keyword>
<feature type="transmembrane region" description="Helical" evidence="6">
    <location>
        <begin position="185"/>
        <end position="207"/>
    </location>
</feature>
<dbReference type="PANTHER" id="PTHR47143:SF3">
    <property type="entry name" value="PWWP DOMAIN-CONTAINING PROTEIN"/>
    <property type="match status" value="1"/>
</dbReference>
<feature type="transmembrane region" description="Helical" evidence="6">
    <location>
        <begin position="20"/>
        <end position="42"/>
    </location>
</feature>
<keyword evidence="1" id="KW-0813">Transport</keyword>
<dbReference type="GO" id="GO:0022857">
    <property type="term" value="F:transmembrane transporter activity"/>
    <property type="evidence" value="ECO:0007669"/>
    <property type="project" value="TreeGrafter"/>
</dbReference>
<dbReference type="GO" id="GO:1902495">
    <property type="term" value="C:transmembrane transporter complex"/>
    <property type="evidence" value="ECO:0007669"/>
    <property type="project" value="TreeGrafter"/>
</dbReference>
<organism evidence="7">
    <name type="scientific">Echinostoma caproni</name>
    <dbReference type="NCBI Taxonomy" id="27848"/>
    <lineage>
        <taxon>Eukaryota</taxon>
        <taxon>Metazoa</taxon>
        <taxon>Spiralia</taxon>
        <taxon>Lophotrochozoa</taxon>
        <taxon>Platyhelminthes</taxon>
        <taxon>Trematoda</taxon>
        <taxon>Digenea</taxon>
        <taxon>Plagiorchiida</taxon>
        <taxon>Echinostomata</taxon>
        <taxon>Echinostomatoidea</taxon>
        <taxon>Echinostomatidae</taxon>
        <taxon>Echinostoma</taxon>
    </lineage>
</organism>
<accession>A0A183BAN4</accession>
<keyword evidence="5" id="KW-0407">Ion channel</keyword>
<evidence type="ECO:0000256" key="1">
    <source>
        <dbReference type="ARBA" id="ARBA00022448"/>
    </source>
</evidence>
<evidence type="ECO:0000256" key="5">
    <source>
        <dbReference type="ARBA" id="ARBA00023303"/>
    </source>
</evidence>
<keyword evidence="6" id="KW-0472">Membrane</keyword>
<name>A0A183BAN4_9TREM</name>
<dbReference type="WBParaSite" id="ECPE_0001631201-mRNA-1">
    <property type="protein sequence ID" value="ECPE_0001631201-mRNA-1"/>
    <property type="gene ID" value="ECPE_0001631201"/>
</dbReference>